<dbReference type="EMBL" id="AEUW02000001">
    <property type="protein sequence ID" value="EHJ53139.1"/>
    <property type="molecule type" value="Genomic_DNA"/>
</dbReference>
<dbReference type="Proteomes" id="UP000003573">
    <property type="component" value="Unassembled WGS sequence"/>
</dbReference>
<accession>G5JV91</accession>
<gene>
    <name evidence="2" type="ORF">STRMA_1803</name>
</gene>
<dbReference type="AlphaFoldDB" id="G5JV91"/>
<dbReference type="InterPro" id="IPR010738">
    <property type="entry name" value="DUF1310"/>
</dbReference>
<keyword evidence="3" id="KW-1185">Reference proteome</keyword>
<organism evidence="2 3">
    <name type="scientific">Streptococcus macacae NCTC 11558</name>
    <dbReference type="NCBI Taxonomy" id="764298"/>
    <lineage>
        <taxon>Bacteria</taxon>
        <taxon>Bacillati</taxon>
        <taxon>Bacillota</taxon>
        <taxon>Bacilli</taxon>
        <taxon>Lactobacillales</taxon>
        <taxon>Streptococcaceae</taxon>
        <taxon>Streptococcus</taxon>
    </lineage>
</organism>
<name>G5JV91_9STRE</name>
<dbReference type="Pfam" id="PF07006">
    <property type="entry name" value="DUF1310"/>
    <property type="match status" value="1"/>
</dbReference>
<sequence>MSKTIKIVGIVIASILAVGIVIIGGYKIMQKVEYDQMVRVVKSEEVKKIIEDDLKEMDQFALTDKGKIQSYQINEKSIKHNPMGGINFTIHINKNQELEIEYTIDKNSNTGKLEYSSGAYSPKLDDLIEREKSHE</sequence>
<keyword evidence="1" id="KW-0812">Transmembrane</keyword>
<keyword evidence="1" id="KW-1133">Transmembrane helix</keyword>
<comment type="caution">
    <text evidence="2">The sequence shown here is derived from an EMBL/GenBank/DDBJ whole genome shotgun (WGS) entry which is preliminary data.</text>
</comment>
<dbReference type="STRING" id="764298.STRMA_1803"/>
<protein>
    <recommendedName>
        <fullName evidence="4">PF07006 family protein</fullName>
    </recommendedName>
</protein>
<feature type="transmembrane region" description="Helical" evidence="1">
    <location>
        <begin position="7"/>
        <end position="29"/>
    </location>
</feature>
<evidence type="ECO:0000256" key="1">
    <source>
        <dbReference type="SAM" id="Phobius"/>
    </source>
</evidence>
<proteinExistence type="predicted"/>
<evidence type="ECO:0000313" key="3">
    <source>
        <dbReference type="Proteomes" id="UP000003573"/>
    </source>
</evidence>
<dbReference type="RefSeq" id="WP_003081975.1">
    <property type="nucleotide sequence ID" value="NZ_AEUW02000001.1"/>
</dbReference>
<evidence type="ECO:0000313" key="2">
    <source>
        <dbReference type="EMBL" id="EHJ53139.1"/>
    </source>
</evidence>
<evidence type="ECO:0008006" key="4">
    <source>
        <dbReference type="Google" id="ProtNLM"/>
    </source>
</evidence>
<reference evidence="2 3" key="1">
    <citation type="journal article" date="2014" name="Int. J. Syst. Evol. Microbiol.">
        <title>Phylogenomics and the dynamic genome evolution of the genus Streptococcus.</title>
        <authorList>
            <consortium name="The Broad Institute Genome Sequencing Platform"/>
            <person name="Richards V.P."/>
            <person name="Palmer S.R."/>
            <person name="Pavinski Bitar P.D."/>
            <person name="Qin X."/>
            <person name="Weinstock G.M."/>
            <person name="Highlander S.K."/>
            <person name="Town C.D."/>
            <person name="Burne R.A."/>
            <person name="Stanhope M.J."/>
        </authorList>
    </citation>
    <scope>NUCLEOTIDE SEQUENCE [LARGE SCALE GENOMIC DNA]</scope>
    <source>
        <strain evidence="2 3">NCTC 11558</strain>
    </source>
</reference>
<dbReference type="OrthoDB" id="2226357at2"/>
<keyword evidence="1" id="KW-0472">Membrane</keyword>